<keyword evidence="5" id="KW-1185">Reference proteome</keyword>
<gene>
    <name evidence="2" type="ORF">KSV97_03545</name>
    <name evidence="3" type="ORF">KSW06_03790</name>
</gene>
<reference evidence="2 5" key="1">
    <citation type="submission" date="2021-06" db="EMBL/GenBank/DDBJ databases">
        <title>Collection of gut derived symbiotic bacterial strains cultured from healthy donors.</title>
        <authorList>
            <person name="Lin H."/>
            <person name="Littmann E."/>
            <person name="Pamer E.G."/>
        </authorList>
    </citation>
    <scope>NUCLEOTIDE SEQUENCE</scope>
    <source>
        <strain evidence="3 5">MSK.21.70</strain>
        <strain evidence="2">MSK.21.82</strain>
    </source>
</reference>
<dbReference type="Proteomes" id="UP001196408">
    <property type="component" value="Unassembled WGS sequence"/>
</dbReference>
<name>A0AAW4MTU9_9FIRM</name>
<dbReference type="EMBL" id="JAHOEF010000015">
    <property type="protein sequence ID" value="MBV3382319.1"/>
    <property type="molecule type" value="Genomic_DNA"/>
</dbReference>
<accession>A0AAW4MTU9</accession>
<feature type="domain" description="Phage head morphogenesis" evidence="1">
    <location>
        <begin position="198"/>
        <end position="303"/>
    </location>
</feature>
<dbReference type="RefSeq" id="WP_217747282.1">
    <property type="nucleotide sequence ID" value="NZ_JAHOEB010000016.1"/>
</dbReference>
<dbReference type="Proteomes" id="UP001197492">
    <property type="component" value="Unassembled WGS sequence"/>
</dbReference>
<dbReference type="NCBIfam" id="TIGR01641">
    <property type="entry name" value="phageSPP1_gp7"/>
    <property type="match status" value="1"/>
</dbReference>
<dbReference type="EMBL" id="JAHOEL010000016">
    <property type="protein sequence ID" value="MBV3392390.1"/>
    <property type="molecule type" value="Genomic_DNA"/>
</dbReference>
<proteinExistence type="predicted"/>
<sequence length="533" mass="62332">MTNIKNIKYWEMREARNMYKDMQLAEDCAKELSVIYSKAAIYTAKQIEGIFNRFASKHHLTRDEAINLLSDADSRNFEKLLEVYKNKTGAQKREVLAELEAPAYKNRMKRLDDINKSINKLINAIASKERDAIGKTMRKVYESSYHHTVYEAARMSGLDLQTGPIDEGALETILKKKWSGQNYSERVWNNTQKVADALKEELMIGALTGKTEKEMTDSINEQFLSGRNKARRLVRTESSYIHNEAHFQAYKDYGIEEYRFVATLDLRTSQICRERDGSVYRVNDKKIGVNAPPMHPWCRSTTIMNLDDETMHNLERFARDPVTGERMKVPADETYKEWYHRMVEKHGADAINTAEKSIKNYSSDKKQYKEYSNLLGNENVPLSLSKFQSLKYNNPDEWKHLKSFYKFKQLNPKLTYNDFLLHSIRNYAPGVPQLPEKVKGYALKDDEAKKDKNHLFDRMLERNITSDELQEYVDNALVMFNQWNGKRKLFISEKGASVVMLRGDKWIFKTGMKYTDYGDNYMAILEVLKRWKK</sequence>
<dbReference type="AlphaFoldDB" id="A0AAW4MTU9"/>
<evidence type="ECO:0000313" key="4">
    <source>
        <dbReference type="Proteomes" id="UP001196408"/>
    </source>
</evidence>
<evidence type="ECO:0000313" key="2">
    <source>
        <dbReference type="EMBL" id="MBV3382319.1"/>
    </source>
</evidence>
<organism evidence="2 4">
    <name type="scientific">Catenibacterium mitsuokai</name>
    <dbReference type="NCBI Taxonomy" id="100886"/>
    <lineage>
        <taxon>Bacteria</taxon>
        <taxon>Bacillati</taxon>
        <taxon>Bacillota</taxon>
        <taxon>Erysipelotrichia</taxon>
        <taxon>Erysipelotrichales</taxon>
        <taxon>Coprobacillaceae</taxon>
        <taxon>Catenibacterium</taxon>
    </lineage>
</organism>
<protein>
    <submittedName>
        <fullName evidence="2">Minor capsid protein</fullName>
    </submittedName>
</protein>
<evidence type="ECO:0000313" key="5">
    <source>
        <dbReference type="Proteomes" id="UP001197492"/>
    </source>
</evidence>
<evidence type="ECO:0000259" key="1">
    <source>
        <dbReference type="Pfam" id="PF04233"/>
    </source>
</evidence>
<dbReference type="Pfam" id="PF04233">
    <property type="entry name" value="Phage_Mu_F"/>
    <property type="match status" value="1"/>
</dbReference>
<dbReference type="InterPro" id="IPR006528">
    <property type="entry name" value="Phage_head_morphogenesis_dom"/>
</dbReference>
<comment type="caution">
    <text evidence="2">The sequence shown here is derived from an EMBL/GenBank/DDBJ whole genome shotgun (WGS) entry which is preliminary data.</text>
</comment>
<evidence type="ECO:0000313" key="3">
    <source>
        <dbReference type="EMBL" id="MBV3392390.1"/>
    </source>
</evidence>